<dbReference type="Proteomes" id="UP001519460">
    <property type="component" value="Unassembled WGS sequence"/>
</dbReference>
<sequence>MSFRRCLWKKNSAKTSSFVLPIGVYGAGVVPKTPAPVKTSFAVWNADDAKTDNLPCSSNSGMARRGGVVIDTGGNRAPQNNKVTAATTMAPQTCLVCQQSHYLGKLSLRSVQHIISLWKTGI</sequence>
<gene>
    <name evidence="1" type="ORF">BaRGS_00008216</name>
</gene>
<dbReference type="EMBL" id="JACVVK020000036">
    <property type="protein sequence ID" value="KAK7500641.1"/>
    <property type="molecule type" value="Genomic_DNA"/>
</dbReference>
<keyword evidence="2" id="KW-1185">Reference proteome</keyword>
<protein>
    <submittedName>
        <fullName evidence="1">Uncharacterized protein</fullName>
    </submittedName>
</protein>
<reference evidence="1 2" key="1">
    <citation type="journal article" date="2023" name="Sci. Data">
        <title>Genome assembly of the Korean intertidal mud-creeper Batillaria attramentaria.</title>
        <authorList>
            <person name="Patra A.K."/>
            <person name="Ho P.T."/>
            <person name="Jun S."/>
            <person name="Lee S.J."/>
            <person name="Kim Y."/>
            <person name="Won Y.J."/>
        </authorList>
    </citation>
    <scope>NUCLEOTIDE SEQUENCE [LARGE SCALE GENOMIC DNA]</scope>
    <source>
        <strain evidence="1">Wonlab-2016</strain>
    </source>
</reference>
<organism evidence="1 2">
    <name type="scientific">Batillaria attramentaria</name>
    <dbReference type="NCBI Taxonomy" id="370345"/>
    <lineage>
        <taxon>Eukaryota</taxon>
        <taxon>Metazoa</taxon>
        <taxon>Spiralia</taxon>
        <taxon>Lophotrochozoa</taxon>
        <taxon>Mollusca</taxon>
        <taxon>Gastropoda</taxon>
        <taxon>Caenogastropoda</taxon>
        <taxon>Sorbeoconcha</taxon>
        <taxon>Cerithioidea</taxon>
        <taxon>Batillariidae</taxon>
        <taxon>Batillaria</taxon>
    </lineage>
</organism>
<proteinExistence type="predicted"/>
<name>A0ABD0LN02_9CAEN</name>
<evidence type="ECO:0000313" key="2">
    <source>
        <dbReference type="Proteomes" id="UP001519460"/>
    </source>
</evidence>
<accession>A0ABD0LN02</accession>
<comment type="caution">
    <text evidence="1">The sequence shown here is derived from an EMBL/GenBank/DDBJ whole genome shotgun (WGS) entry which is preliminary data.</text>
</comment>
<dbReference type="AlphaFoldDB" id="A0ABD0LN02"/>
<evidence type="ECO:0000313" key="1">
    <source>
        <dbReference type="EMBL" id="KAK7500641.1"/>
    </source>
</evidence>